<keyword evidence="3" id="KW-1185">Reference proteome</keyword>
<dbReference type="AlphaFoldDB" id="A0AAD4HF00"/>
<keyword evidence="1" id="KW-0472">Membrane</keyword>
<proteinExistence type="predicted"/>
<keyword evidence="1" id="KW-1133">Transmembrane helix</keyword>
<keyword evidence="1" id="KW-0812">Transmembrane</keyword>
<gene>
    <name evidence="2" type="ORF">F5891DRAFT_1063813</name>
</gene>
<evidence type="ECO:0000256" key="1">
    <source>
        <dbReference type="SAM" id="Phobius"/>
    </source>
</evidence>
<feature type="transmembrane region" description="Helical" evidence="1">
    <location>
        <begin position="26"/>
        <end position="46"/>
    </location>
</feature>
<reference evidence="2" key="1">
    <citation type="journal article" date="2020" name="New Phytol.">
        <title>Comparative genomics reveals dynamic genome evolution in host specialist ectomycorrhizal fungi.</title>
        <authorList>
            <person name="Lofgren L.A."/>
            <person name="Nguyen N.H."/>
            <person name="Vilgalys R."/>
            <person name="Ruytinx J."/>
            <person name="Liao H.L."/>
            <person name="Branco S."/>
            <person name="Kuo A."/>
            <person name="LaButti K."/>
            <person name="Lipzen A."/>
            <person name="Andreopoulos W."/>
            <person name="Pangilinan J."/>
            <person name="Riley R."/>
            <person name="Hundley H."/>
            <person name="Na H."/>
            <person name="Barry K."/>
            <person name="Grigoriev I.V."/>
            <person name="Stajich J.E."/>
            <person name="Kennedy P.G."/>
        </authorList>
    </citation>
    <scope>NUCLEOTIDE SEQUENCE</scope>
    <source>
        <strain evidence="2">FC203</strain>
    </source>
</reference>
<evidence type="ECO:0000313" key="2">
    <source>
        <dbReference type="EMBL" id="KAG1894072.1"/>
    </source>
</evidence>
<dbReference type="Proteomes" id="UP001195769">
    <property type="component" value="Unassembled WGS sequence"/>
</dbReference>
<dbReference type="RefSeq" id="XP_041219648.1">
    <property type="nucleotide sequence ID" value="XM_041363022.1"/>
</dbReference>
<sequence length="87" mass="9594">MYFGAMTLCNIPNIVMYYYFLTVGRAVIRGNVGLAIFTSCMSVTLISRLMLNLHKSVDSGILSVPARDDDYCLSVFTTSISIQSEIA</sequence>
<dbReference type="EMBL" id="JABBWK010000085">
    <property type="protein sequence ID" value="KAG1894072.1"/>
    <property type="molecule type" value="Genomic_DNA"/>
</dbReference>
<evidence type="ECO:0000313" key="3">
    <source>
        <dbReference type="Proteomes" id="UP001195769"/>
    </source>
</evidence>
<protein>
    <submittedName>
        <fullName evidence="2">Uncharacterized protein</fullName>
    </submittedName>
</protein>
<accession>A0AAD4HF00</accession>
<organism evidence="2 3">
    <name type="scientific">Suillus fuscotomentosus</name>
    <dbReference type="NCBI Taxonomy" id="1912939"/>
    <lineage>
        <taxon>Eukaryota</taxon>
        <taxon>Fungi</taxon>
        <taxon>Dikarya</taxon>
        <taxon>Basidiomycota</taxon>
        <taxon>Agaricomycotina</taxon>
        <taxon>Agaricomycetes</taxon>
        <taxon>Agaricomycetidae</taxon>
        <taxon>Boletales</taxon>
        <taxon>Suillineae</taxon>
        <taxon>Suillaceae</taxon>
        <taxon>Suillus</taxon>
    </lineage>
</organism>
<name>A0AAD4HF00_9AGAM</name>
<dbReference type="GeneID" id="64657320"/>
<comment type="caution">
    <text evidence="2">The sequence shown here is derived from an EMBL/GenBank/DDBJ whole genome shotgun (WGS) entry which is preliminary data.</text>
</comment>